<proteinExistence type="predicted"/>
<name>A0A9Q8ZDZ4_CURCL</name>
<evidence type="ECO:0000313" key="2">
    <source>
        <dbReference type="EMBL" id="USP80371.1"/>
    </source>
</evidence>
<gene>
    <name evidence="2" type="ORF">yc1106_07645</name>
</gene>
<organism evidence="2 3">
    <name type="scientific">Curvularia clavata</name>
    <dbReference type="NCBI Taxonomy" id="95742"/>
    <lineage>
        <taxon>Eukaryota</taxon>
        <taxon>Fungi</taxon>
        <taxon>Dikarya</taxon>
        <taxon>Ascomycota</taxon>
        <taxon>Pezizomycotina</taxon>
        <taxon>Dothideomycetes</taxon>
        <taxon>Pleosporomycetidae</taxon>
        <taxon>Pleosporales</taxon>
        <taxon>Pleosporineae</taxon>
        <taxon>Pleosporaceae</taxon>
        <taxon>Curvularia</taxon>
    </lineage>
</organism>
<accession>A0A9Q8ZDZ4</accession>
<sequence>MVDSLGPPEQRKLEAHRALKHIRQDWSQDLNDLLAKLDTLWSELGNAYSEEQRNPTDIKGSYAANKVRGRDVEGKIVYYNCGEPRHISRNYKSAKKFKKILQTPITDVYALKVSTVMGWDPSDEEEDWEGLEKPKNAQVSPDQAKLS</sequence>
<feature type="compositionally biased region" description="Polar residues" evidence="1">
    <location>
        <begin position="137"/>
        <end position="147"/>
    </location>
</feature>
<evidence type="ECO:0000313" key="3">
    <source>
        <dbReference type="Proteomes" id="UP001056012"/>
    </source>
</evidence>
<evidence type="ECO:0000256" key="1">
    <source>
        <dbReference type="SAM" id="MobiDB-lite"/>
    </source>
</evidence>
<dbReference type="Proteomes" id="UP001056012">
    <property type="component" value="Chromosome 5"/>
</dbReference>
<dbReference type="VEuPathDB" id="FungiDB:yc1106_07645"/>
<dbReference type="EMBL" id="CP089278">
    <property type="protein sequence ID" value="USP80371.1"/>
    <property type="molecule type" value="Genomic_DNA"/>
</dbReference>
<feature type="region of interest" description="Disordered" evidence="1">
    <location>
        <begin position="120"/>
        <end position="147"/>
    </location>
</feature>
<reference evidence="2" key="1">
    <citation type="submission" date="2021-12" db="EMBL/GenBank/DDBJ databases">
        <title>Curvularia clavata genome.</title>
        <authorList>
            <person name="Cao Y."/>
        </authorList>
    </citation>
    <scope>NUCLEOTIDE SEQUENCE</scope>
    <source>
        <strain evidence="2">Yc1106</strain>
    </source>
</reference>
<keyword evidence="3" id="KW-1185">Reference proteome</keyword>
<protein>
    <submittedName>
        <fullName evidence="2">Uncharacterized protein</fullName>
    </submittedName>
</protein>
<dbReference type="AlphaFoldDB" id="A0A9Q8ZDZ4"/>